<evidence type="ECO:0000313" key="2">
    <source>
        <dbReference type="Proteomes" id="UP001172082"/>
    </source>
</evidence>
<name>A0ABT8KWP8_9BACT</name>
<dbReference type="Proteomes" id="UP001172082">
    <property type="component" value="Unassembled WGS sequence"/>
</dbReference>
<sequence>MDTSKLNSEIFEEPYEIIDEICQREKKISDDLLNQILSLTDKLVIGDFLEKFDFFSKKQLQYMSKYVCKNLKDSDELFVSDLINFANKWHLKLCYKSILGFLNNPGIDPSVILSSIFYLYENLVSSYKEEVIDSFKKVIRSKKYYQNCQVACSFYLLILSDDQGYIRLIKNLIADGQDFNKELLKNILKFHSNQDDNFKYYNDLIKLISV</sequence>
<dbReference type="EMBL" id="JAUJEA010000016">
    <property type="protein sequence ID" value="MDN5205236.1"/>
    <property type="molecule type" value="Genomic_DNA"/>
</dbReference>
<proteinExistence type="predicted"/>
<accession>A0ABT8KWP8</accession>
<protein>
    <submittedName>
        <fullName evidence="1">Uncharacterized protein</fullName>
    </submittedName>
</protein>
<evidence type="ECO:0000313" key="1">
    <source>
        <dbReference type="EMBL" id="MDN5205236.1"/>
    </source>
</evidence>
<organism evidence="1 2">
    <name type="scientific">Splendidivirga corallicola</name>
    <dbReference type="NCBI Taxonomy" id="3051826"/>
    <lineage>
        <taxon>Bacteria</taxon>
        <taxon>Pseudomonadati</taxon>
        <taxon>Bacteroidota</taxon>
        <taxon>Cytophagia</taxon>
        <taxon>Cytophagales</taxon>
        <taxon>Splendidivirgaceae</taxon>
        <taxon>Splendidivirga</taxon>
    </lineage>
</organism>
<keyword evidence="2" id="KW-1185">Reference proteome</keyword>
<gene>
    <name evidence="1" type="ORF">QQ008_27885</name>
</gene>
<dbReference type="RefSeq" id="WP_346755258.1">
    <property type="nucleotide sequence ID" value="NZ_JAUJEA010000016.1"/>
</dbReference>
<comment type="caution">
    <text evidence="1">The sequence shown here is derived from an EMBL/GenBank/DDBJ whole genome shotgun (WGS) entry which is preliminary data.</text>
</comment>
<reference evidence="1" key="1">
    <citation type="submission" date="2023-06" db="EMBL/GenBank/DDBJ databases">
        <title>Genomic of Parafulvivirga corallium.</title>
        <authorList>
            <person name="Wang G."/>
        </authorList>
    </citation>
    <scope>NUCLEOTIDE SEQUENCE</scope>
    <source>
        <strain evidence="1">BMA10</strain>
    </source>
</reference>